<dbReference type="STRING" id="7739.C3YDD1"/>
<protein>
    <recommendedName>
        <fullName evidence="1">B30.2/SPRY domain-containing protein</fullName>
    </recommendedName>
</protein>
<evidence type="ECO:0000313" key="2">
    <source>
        <dbReference type="EMBL" id="EEN61742.1"/>
    </source>
</evidence>
<dbReference type="InterPro" id="IPR013320">
    <property type="entry name" value="ConA-like_dom_sf"/>
</dbReference>
<dbReference type="InterPro" id="IPR003879">
    <property type="entry name" value="Butyrophylin_SPRY"/>
</dbReference>
<dbReference type="InterPro" id="IPR043136">
    <property type="entry name" value="B30.2/SPRY_sf"/>
</dbReference>
<gene>
    <name evidence="2" type="ORF">BRAFLDRAFT_218351</name>
</gene>
<dbReference type="InterPro" id="IPR001870">
    <property type="entry name" value="B30.2/SPRY"/>
</dbReference>
<organism>
    <name type="scientific">Branchiostoma floridae</name>
    <name type="common">Florida lancelet</name>
    <name type="synonym">Amphioxus</name>
    <dbReference type="NCBI Taxonomy" id="7739"/>
    <lineage>
        <taxon>Eukaryota</taxon>
        <taxon>Metazoa</taxon>
        <taxon>Chordata</taxon>
        <taxon>Cephalochordata</taxon>
        <taxon>Leptocardii</taxon>
        <taxon>Amphioxiformes</taxon>
        <taxon>Branchiostomatidae</taxon>
        <taxon>Branchiostoma</taxon>
    </lineage>
</organism>
<dbReference type="PROSITE" id="PS50188">
    <property type="entry name" value="B302_SPRY"/>
    <property type="match status" value="1"/>
</dbReference>
<dbReference type="PANTHER" id="PTHR24099">
    <property type="entry name" value="E3 UBIQUITIN-PROTEIN LIGASE TRIM36-RELATED"/>
    <property type="match status" value="1"/>
</dbReference>
<accession>C3YDD1</accession>
<dbReference type="InterPro" id="IPR003877">
    <property type="entry name" value="SPRY_dom"/>
</dbReference>
<sequence length="176" mass="19666">FKLDGATAHRDLHVSKDGLTVYYASGTSEDKANEDPEESGSVNAAILGDLPFARGRHYWEVTVGNSTLYRVGVAFPTTPRDECLGENDSSWCLSCSSHITAKHDRINDDVRVTTRPAQIGVYLDYEIGTLSFFDAERRKHLYSFHSHFKEPLVPAFAVWNGSLTVRSGKFEVEYAM</sequence>
<dbReference type="AlphaFoldDB" id="C3YDD1"/>
<dbReference type="PRINTS" id="PR01407">
    <property type="entry name" value="BUTYPHLNCDUF"/>
</dbReference>
<name>C3YDD1_BRAFL</name>
<dbReference type="InParanoid" id="C3YDD1"/>
<feature type="non-terminal residue" evidence="2">
    <location>
        <position position="1"/>
    </location>
</feature>
<dbReference type="EMBL" id="GG666503">
    <property type="protein sequence ID" value="EEN61742.1"/>
    <property type="molecule type" value="Genomic_DNA"/>
</dbReference>
<reference evidence="2" key="1">
    <citation type="journal article" date="2008" name="Nature">
        <title>The amphioxus genome and the evolution of the chordate karyotype.</title>
        <authorList>
            <consortium name="US DOE Joint Genome Institute (JGI-PGF)"/>
            <person name="Putnam N.H."/>
            <person name="Butts T."/>
            <person name="Ferrier D.E.K."/>
            <person name="Furlong R.F."/>
            <person name="Hellsten U."/>
            <person name="Kawashima T."/>
            <person name="Robinson-Rechavi M."/>
            <person name="Shoguchi E."/>
            <person name="Terry A."/>
            <person name="Yu J.-K."/>
            <person name="Benito-Gutierrez E.L."/>
            <person name="Dubchak I."/>
            <person name="Garcia-Fernandez J."/>
            <person name="Gibson-Brown J.J."/>
            <person name="Grigoriev I.V."/>
            <person name="Horton A.C."/>
            <person name="de Jong P.J."/>
            <person name="Jurka J."/>
            <person name="Kapitonov V.V."/>
            <person name="Kohara Y."/>
            <person name="Kuroki Y."/>
            <person name="Lindquist E."/>
            <person name="Lucas S."/>
            <person name="Osoegawa K."/>
            <person name="Pennacchio L.A."/>
            <person name="Salamov A.A."/>
            <person name="Satou Y."/>
            <person name="Sauka-Spengler T."/>
            <person name="Schmutz J."/>
            <person name="Shin-I T."/>
            <person name="Toyoda A."/>
            <person name="Bronner-Fraser M."/>
            <person name="Fujiyama A."/>
            <person name="Holland L.Z."/>
            <person name="Holland P.W.H."/>
            <person name="Satoh N."/>
            <person name="Rokhsar D.S."/>
        </authorList>
    </citation>
    <scope>NUCLEOTIDE SEQUENCE [LARGE SCALE GENOMIC DNA]</scope>
    <source>
        <strain evidence="2">S238N-H82</strain>
        <tissue evidence="2">Testes</tissue>
    </source>
</reference>
<evidence type="ECO:0000259" key="1">
    <source>
        <dbReference type="PROSITE" id="PS50188"/>
    </source>
</evidence>
<dbReference type="Gene3D" id="2.60.120.920">
    <property type="match status" value="1"/>
</dbReference>
<dbReference type="CDD" id="cd13734">
    <property type="entry name" value="SPRY_PRY_C-II"/>
    <property type="match status" value="1"/>
</dbReference>
<dbReference type="InterPro" id="IPR050617">
    <property type="entry name" value="E3_ligase_FN3/SPRY"/>
</dbReference>
<dbReference type="PANTHER" id="PTHR24099:SF16">
    <property type="entry name" value="E3 UBIQUITIN-PROTEIN LIGASE MIDLINE-1-LIKE ISOFORM X1"/>
    <property type="match status" value="1"/>
</dbReference>
<dbReference type="SMART" id="SM00449">
    <property type="entry name" value="SPRY"/>
    <property type="match status" value="1"/>
</dbReference>
<proteinExistence type="predicted"/>
<dbReference type="Pfam" id="PF00622">
    <property type="entry name" value="SPRY"/>
    <property type="match status" value="1"/>
</dbReference>
<feature type="domain" description="B30.2/SPRY" evidence="1">
    <location>
        <begin position="1"/>
        <end position="174"/>
    </location>
</feature>
<dbReference type="SUPFAM" id="SSF49899">
    <property type="entry name" value="Concanavalin A-like lectins/glucanases"/>
    <property type="match status" value="1"/>
</dbReference>
<dbReference type="eggNOG" id="KOG2177">
    <property type="taxonomic scope" value="Eukaryota"/>
</dbReference>
<dbReference type="FunCoup" id="C3YDD1">
    <property type="interactions" value="1"/>
</dbReference>